<name>A0A1J5S5Z5_9ZZZZ</name>
<evidence type="ECO:0000313" key="1">
    <source>
        <dbReference type="EMBL" id="OIQ99644.1"/>
    </source>
</evidence>
<gene>
    <name evidence="1" type="ORF">GALL_183950</name>
</gene>
<comment type="caution">
    <text evidence="1">The sequence shown here is derived from an EMBL/GenBank/DDBJ whole genome shotgun (WGS) entry which is preliminary data.</text>
</comment>
<reference evidence="1" key="1">
    <citation type="submission" date="2016-10" db="EMBL/GenBank/DDBJ databases">
        <title>Sequence of Gallionella enrichment culture.</title>
        <authorList>
            <person name="Poehlein A."/>
            <person name="Muehling M."/>
            <person name="Daniel R."/>
        </authorList>
    </citation>
    <scope>NUCLEOTIDE SEQUENCE</scope>
</reference>
<protein>
    <recommendedName>
        <fullName evidence="2">Carboxypeptidase regulatory-like domain-containing protein</fullName>
    </recommendedName>
</protein>
<proteinExistence type="predicted"/>
<accession>A0A1J5S5Z5</accession>
<dbReference type="EMBL" id="MLJW01000104">
    <property type="protein sequence ID" value="OIQ99644.1"/>
    <property type="molecule type" value="Genomic_DNA"/>
</dbReference>
<dbReference type="AlphaFoldDB" id="A0A1J5S5Z5"/>
<organism evidence="1">
    <name type="scientific">mine drainage metagenome</name>
    <dbReference type="NCBI Taxonomy" id="410659"/>
    <lineage>
        <taxon>unclassified sequences</taxon>
        <taxon>metagenomes</taxon>
        <taxon>ecological metagenomes</taxon>
    </lineage>
</organism>
<evidence type="ECO:0008006" key="2">
    <source>
        <dbReference type="Google" id="ProtNLM"/>
    </source>
</evidence>
<sequence length="134" mass="14029">MNLPHPALKNAAALAVAVLLPLAAPQAGAATVHTQGPVQYLCGGVGEGALHRLQAQAGKFDLGFWMVKGPRGEYLADVPVKIAQHGKTLASFTAAGPLCYLKVPAGTYTITGSHDGTTRTIRASRGEMGRELRW</sequence>